<dbReference type="EMBL" id="GGMR01001712">
    <property type="protein sequence ID" value="MBY14331.1"/>
    <property type="molecule type" value="Transcribed_RNA"/>
</dbReference>
<reference evidence="1" key="1">
    <citation type="submission" date="2018-04" db="EMBL/GenBank/DDBJ databases">
        <title>Transcriptome of Schizaphis graminum biotype I.</title>
        <authorList>
            <person name="Scully E.D."/>
            <person name="Geib S.M."/>
            <person name="Palmer N.A."/>
            <person name="Koch K."/>
            <person name="Bradshaw J."/>
            <person name="Heng-Moss T."/>
            <person name="Sarath G."/>
        </authorList>
    </citation>
    <scope>NUCLEOTIDE SEQUENCE</scope>
</reference>
<organism evidence="1">
    <name type="scientific">Schizaphis graminum</name>
    <name type="common">Green bug aphid</name>
    <dbReference type="NCBI Taxonomy" id="13262"/>
    <lineage>
        <taxon>Eukaryota</taxon>
        <taxon>Metazoa</taxon>
        <taxon>Ecdysozoa</taxon>
        <taxon>Arthropoda</taxon>
        <taxon>Hexapoda</taxon>
        <taxon>Insecta</taxon>
        <taxon>Pterygota</taxon>
        <taxon>Neoptera</taxon>
        <taxon>Paraneoptera</taxon>
        <taxon>Hemiptera</taxon>
        <taxon>Sternorrhyncha</taxon>
        <taxon>Aphidomorpha</taxon>
        <taxon>Aphidoidea</taxon>
        <taxon>Aphididae</taxon>
        <taxon>Aphidini</taxon>
        <taxon>Schizaphis</taxon>
    </lineage>
</organism>
<accession>A0A2S2NAU1</accession>
<evidence type="ECO:0000313" key="1">
    <source>
        <dbReference type="EMBL" id="MBY14331.1"/>
    </source>
</evidence>
<proteinExistence type="predicted"/>
<gene>
    <name evidence="1" type="ORF">g.178598</name>
</gene>
<sequence>MDESTNSLKKNFNLYKYIVNQNFSKLKSRLVKCESLVKENKKLKDKVLCLEFKLFYAEQKLIEHDKLKNDMLSLESKLFETNHKLIDNNIVIDGIPNTDNENILEIVINLTIFFGCVSKPAVLKLFVLRTT</sequence>
<dbReference type="AlphaFoldDB" id="A0A2S2NAU1"/>
<protein>
    <submittedName>
        <fullName evidence="1">Uncharacterized protein</fullName>
    </submittedName>
</protein>
<name>A0A2S2NAU1_SCHGA</name>